<dbReference type="InterPro" id="IPR023214">
    <property type="entry name" value="HAD_sf"/>
</dbReference>
<dbReference type="Gene3D" id="3.40.50.1000">
    <property type="entry name" value="HAD superfamily/HAD-like"/>
    <property type="match status" value="1"/>
</dbReference>
<comment type="caution">
    <text evidence="1">The sequence shown here is derived from an EMBL/GenBank/DDBJ whole genome shotgun (WGS) entry which is preliminary data.</text>
</comment>
<gene>
    <name evidence="1" type="ORF">DNG_04076</name>
</gene>
<organism evidence="1 2">
    <name type="scientific">Cephalotrichum gorgonifer</name>
    <dbReference type="NCBI Taxonomy" id="2041049"/>
    <lineage>
        <taxon>Eukaryota</taxon>
        <taxon>Fungi</taxon>
        <taxon>Dikarya</taxon>
        <taxon>Ascomycota</taxon>
        <taxon>Pezizomycotina</taxon>
        <taxon>Sordariomycetes</taxon>
        <taxon>Hypocreomycetidae</taxon>
        <taxon>Microascales</taxon>
        <taxon>Microascaceae</taxon>
        <taxon>Cephalotrichum</taxon>
    </lineage>
</organism>
<keyword evidence="2" id="KW-1185">Reference proteome</keyword>
<dbReference type="Gene3D" id="1.10.150.240">
    <property type="entry name" value="Putative phosphatase, domain 2"/>
    <property type="match status" value="1"/>
</dbReference>
<proteinExistence type="predicted"/>
<dbReference type="PANTHER" id="PTHR18901">
    <property type="entry name" value="2-DEOXYGLUCOSE-6-PHOSPHATE PHOSPHATASE 2"/>
    <property type="match status" value="1"/>
</dbReference>
<dbReference type="InterPro" id="IPR036412">
    <property type="entry name" value="HAD-like_sf"/>
</dbReference>
<dbReference type="EMBL" id="ONZQ02000005">
    <property type="protein sequence ID" value="SPO01400.1"/>
    <property type="molecule type" value="Genomic_DNA"/>
</dbReference>
<dbReference type="AlphaFoldDB" id="A0AAE8MXF9"/>
<dbReference type="Proteomes" id="UP001187682">
    <property type="component" value="Unassembled WGS sequence"/>
</dbReference>
<dbReference type="NCBIfam" id="TIGR01509">
    <property type="entry name" value="HAD-SF-IA-v3"/>
    <property type="match status" value="1"/>
</dbReference>
<name>A0AAE8MXF9_9PEZI</name>
<dbReference type="InterPro" id="IPR023198">
    <property type="entry name" value="PGP-like_dom2"/>
</dbReference>
<reference evidence="1" key="1">
    <citation type="submission" date="2018-03" db="EMBL/GenBank/DDBJ databases">
        <authorList>
            <person name="Guldener U."/>
        </authorList>
    </citation>
    <scope>NUCLEOTIDE SEQUENCE</scope>
</reference>
<evidence type="ECO:0000313" key="2">
    <source>
        <dbReference type="Proteomes" id="UP001187682"/>
    </source>
</evidence>
<evidence type="ECO:0000313" key="1">
    <source>
        <dbReference type="EMBL" id="SPO01400.1"/>
    </source>
</evidence>
<dbReference type="SUPFAM" id="SSF56784">
    <property type="entry name" value="HAD-like"/>
    <property type="match status" value="1"/>
</dbReference>
<dbReference type="GO" id="GO:0016791">
    <property type="term" value="F:phosphatase activity"/>
    <property type="evidence" value="ECO:0007669"/>
    <property type="project" value="TreeGrafter"/>
</dbReference>
<dbReference type="InterPro" id="IPR006439">
    <property type="entry name" value="HAD-SF_hydro_IA"/>
</dbReference>
<dbReference type="Pfam" id="PF00702">
    <property type="entry name" value="Hydrolase"/>
    <property type="match status" value="1"/>
</dbReference>
<dbReference type="PANTHER" id="PTHR18901:SF38">
    <property type="entry name" value="PSEUDOURIDINE-5'-PHOSPHATASE"/>
    <property type="match status" value="1"/>
</dbReference>
<sequence>MESTNLRPIRACIFDMDGLLLDTEDIATHCHNLVLEKYGKPKLPGAIKAAMMGCSGTDATQVLQNWAQLPISNAEYRQEVLVHQKDLFPTAGPLPGVEDLLRDLARAKQREPAAAADDEEDMEGGSHRIHIALATSSSSTTFKLKTDHLGDLFDVFEPDRRVLGDDPRIPRGRGKPMPDIFELALRTINDTREPGERLVIPEECLVFEDSVNGVEAARRAGMRVIWCPQAVLRDAYAGMEAQVLAGRADPSRGEGLYLVSREGDGWGEQVESLVDFPYAKYGIVVPAEEDIEGEDAVTKSLVSMTESEGPLFMAERVLAMTEAHFQIM</sequence>
<accession>A0AAE8MXF9</accession>
<protein>
    <submittedName>
        <fullName evidence="1">Related to GS1 protein</fullName>
    </submittedName>
</protein>